<name>A0AAW2CP85_9ROSI</name>
<comment type="caution">
    <text evidence="1">The sequence shown here is derived from an EMBL/GenBank/DDBJ whole genome shotgun (WGS) entry which is preliminary data.</text>
</comment>
<dbReference type="Proteomes" id="UP001459277">
    <property type="component" value="Unassembled WGS sequence"/>
</dbReference>
<dbReference type="EMBL" id="JAZDWU010000006">
    <property type="protein sequence ID" value="KAK9999212.1"/>
    <property type="molecule type" value="Genomic_DNA"/>
</dbReference>
<organism evidence="1 2">
    <name type="scientific">Lithocarpus litseifolius</name>
    <dbReference type="NCBI Taxonomy" id="425828"/>
    <lineage>
        <taxon>Eukaryota</taxon>
        <taxon>Viridiplantae</taxon>
        <taxon>Streptophyta</taxon>
        <taxon>Embryophyta</taxon>
        <taxon>Tracheophyta</taxon>
        <taxon>Spermatophyta</taxon>
        <taxon>Magnoliopsida</taxon>
        <taxon>eudicotyledons</taxon>
        <taxon>Gunneridae</taxon>
        <taxon>Pentapetalae</taxon>
        <taxon>rosids</taxon>
        <taxon>fabids</taxon>
        <taxon>Fagales</taxon>
        <taxon>Fagaceae</taxon>
        <taxon>Lithocarpus</taxon>
    </lineage>
</organism>
<evidence type="ECO:0000313" key="1">
    <source>
        <dbReference type="EMBL" id="KAK9999212.1"/>
    </source>
</evidence>
<accession>A0AAW2CP85</accession>
<proteinExistence type="predicted"/>
<sequence length="120" mass="13815">MFPDTKVFHLDVTASDHKALLIRPEGMECNQQKPFRFEQMWMAEQGCGATIEAVWKKDIEATACTRVIKKIQRCGEALSKWSKTSFGSVRREIKEKRKLLSKAELTTSRDALDVTRKIVR</sequence>
<evidence type="ECO:0000313" key="2">
    <source>
        <dbReference type="Proteomes" id="UP001459277"/>
    </source>
</evidence>
<gene>
    <name evidence="1" type="ORF">SO802_018815</name>
</gene>
<keyword evidence="2" id="KW-1185">Reference proteome</keyword>
<dbReference type="AlphaFoldDB" id="A0AAW2CP85"/>
<protein>
    <submittedName>
        <fullName evidence="1">Uncharacterized protein</fullName>
    </submittedName>
</protein>
<reference evidence="1 2" key="1">
    <citation type="submission" date="2024-01" db="EMBL/GenBank/DDBJ databases">
        <title>A telomere-to-telomere, gap-free genome of sweet tea (Lithocarpus litseifolius).</title>
        <authorList>
            <person name="Zhou J."/>
        </authorList>
    </citation>
    <scope>NUCLEOTIDE SEQUENCE [LARGE SCALE GENOMIC DNA]</scope>
    <source>
        <strain evidence="1">Zhou-2022a</strain>
        <tissue evidence="1">Leaf</tissue>
    </source>
</reference>